<dbReference type="Gene3D" id="1.10.3720.10">
    <property type="entry name" value="MetI-like"/>
    <property type="match status" value="1"/>
</dbReference>
<dbReference type="Pfam" id="PF00528">
    <property type="entry name" value="BPD_transp_1"/>
    <property type="match status" value="1"/>
</dbReference>
<keyword evidence="10" id="KW-1185">Reference proteome</keyword>
<proteinExistence type="inferred from homology"/>
<comment type="subcellular location">
    <subcellularLocation>
        <location evidence="1 7">Cell membrane</location>
        <topology evidence="1 7">Multi-pass membrane protein</topology>
    </subcellularLocation>
</comment>
<protein>
    <submittedName>
        <fullName evidence="9">ABC transporter permease</fullName>
    </submittedName>
</protein>
<evidence type="ECO:0000313" key="9">
    <source>
        <dbReference type="EMBL" id="MCS0634847.1"/>
    </source>
</evidence>
<dbReference type="InterPro" id="IPR045621">
    <property type="entry name" value="BPD_transp_1_N"/>
</dbReference>
<evidence type="ECO:0000256" key="4">
    <source>
        <dbReference type="ARBA" id="ARBA00022692"/>
    </source>
</evidence>
<evidence type="ECO:0000256" key="6">
    <source>
        <dbReference type="ARBA" id="ARBA00023136"/>
    </source>
</evidence>
<dbReference type="PANTHER" id="PTHR43163:SF6">
    <property type="entry name" value="DIPEPTIDE TRANSPORT SYSTEM PERMEASE PROTEIN DPPB-RELATED"/>
    <property type="match status" value="1"/>
</dbReference>
<keyword evidence="3" id="KW-1003">Cell membrane</keyword>
<dbReference type="Proteomes" id="UP001431313">
    <property type="component" value="Unassembled WGS sequence"/>
</dbReference>
<keyword evidence="6 7" id="KW-0472">Membrane</keyword>
<accession>A0ABT2CCJ9</accession>
<feature type="transmembrane region" description="Helical" evidence="7">
    <location>
        <begin position="137"/>
        <end position="160"/>
    </location>
</feature>
<dbReference type="Pfam" id="PF19300">
    <property type="entry name" value="BPD_transp_1_N"/>
    <property type="match status" value="1"/>
</dbReference>
<dbReference type="PROSITE" id="PS50928">
    <property type="entry name" value="ABC_TM1"/>
    <property type="match status" value="1"/>
</dbReference>
<keyword evidence="5 7" id="KW-1133">Transmembrane helix</keyword>
<evidence type="ECO:0000313" key="10">
    <source>
        <dbReference type="Proteomes" id="UP001431313"/>
    </source>
</evidence>
<feature type="domain" description="ABC transmembrane type-1" evidence="8">
    <location>
        <begin position="98"/>
        <end position="303"/>
    </location>
</feature>
<keyword evidence="4 7" id="KW-0812">Transmembrane</keyword>
<dbReference type="RefSeq" id="WP_258785481.1">
    <property type="nucleotide sequence ID" value="NZ_JANUGQ010000002.1"/>
</dbReference>
<evidence type="ECO:0000256" key="1">
    <source>
        <dbReference type="ARBA" id="ARBA00004651"/>
    </source>
</evidence>
<evidence type="ECO:0000256" key="2">
    <source>
        <dbReference type="ARBA" id="ARBA00022448"/>
    </source>
</evidence>
<evidence type="ECO:0000256" key="7">
    <source>
        <dbReference type="RuleBase" id="RU363032"/>
    </source>
</evidence>
<comment type="caution">
    <text evidence="9">The sequence shown here is derived from an EMBL/GenBank/DDBJ whole genome shotgun (WGS) entry which is preliminary data.</text>
</comment>
<name>A0ABT2CCJ9_9ACTN</name>
<comment type="similarity">
    <text evidence="7">Belongs to the binding-protein-dependent transport system permease family.</text>
</comment>
<feature type="transmembrane region" description="Helical" evidence="7">
    <location>
        <begin position="288"/>
        <end position="310"/>
    </location>
</feature>
<dbReference type="PANTHER" id="PTHR43163">
    <property type="entry name" value="DIPEPTIDE TRANSPORT SYSTEM PERMEASE PROTEIN DPPB-RELATED"/>
    <property type="match status" value="1"/>
</dbReference>
<evidence type="ECO:0000256" key="5">
    <source>
        <dbReference type="ARBA" id="ARBA00022989"/>
    </source>
</evidence>
<evidence type="ECO:0000259" key="8">
    <source>
        <dbReference type="PROSITE" id="PS50928"/>
    </source>
</evidence>
<sequence length="317" mass="32842">MRSYRSYLLGRLPSALLVLLLASVLIFAILRLVPGDPAVTLAGPDASPETVAALRERLGLDGSPPAQYAAWLGSLVTGDLGPSYVVGGEVADLIGDGLGATAELTLGALLLTVLLGGALGILGATARRGWVRAAVRAFTTGALSVPPFVTGVLLVLLFSVTLGVLPPGGRVALLDAPDLGVQYLLLPALCLALPSAAVLGRYLGDGIERALTEDHVRTAVAAGIAPGRLLRRHVLPGALPPVVTLLGMQTGHLLGGAVLVEAIFAWPGLGQLAEQALTRRDYPVVQDLLLLLVAVFVLVQLLTDLAYAWLDPRIRGE</sequence>
<dbReference type="CDD" id="cd06261">
    <property type="entry name" value="TM_PBP2"/>
    <property type="match status" value="1"/>
</dbReference>
<reference evidence="9" key="1">
    <citation type="submission" date="2022-08" db="EMBL/GenBank/DDBJ databases">
        <authorList>
            <person name="Somphong A."/>
            <person name="Phongsopitanun W."/>
        </authorList>
    </citation>
    <scope>NUCLEOTIDE SEQUENCE</scope>
    <source>
        <strain evidence="9">LP05-1</strain>
    </source>
</reference>
<dbReference type="SUPFAM" id="SSF161098">
    <property type="entry name" value="MetI-like"/>
    <property type="match status" value="1"/>
</dbReference>
<keyword evidence="2 7" id="KW-0813">Transport</keyword>
<gene>
    <name evidence="9" type="ORF">NX801_04070</name>
</gene>
<evidence type="ECO:0000256" key="3">
    <source>
        <dbReference type="ARBA" id="ARBA00022475"/>
    </source>
</evidence>
<organism evidence="9 10">
    <name type="scientific">Streptomyces pyxinae</name>
    <dbReference type="NCBI Taxonomy" id="2970734"/>
    <lineage>
        <taxon>Bacteria</taxon>
        <taxon>Bacillati</taxon>
        <taxon>Actinomycetota</taxon>
        <taxon>Actinomycetes</taxon>
        <taxon>Kitasatosporales</taxon>
        <taxon>Streptomycetaceae</taxon>
        <taxon>Streptomyces</taxon>
    </lineage>
</organism>
<dbReference type="EMBL" id="JANUGQ010000002">
    <property type="protein sequence ID" value="MCS0634847.1"/>
    <property type="molecule type" value="Genomic_DNA"/>
</dbReference>
<feature type="transmembrane region" description="Helical" evidence="7">
    <location>
        <begin position="12"/>
        <end position="33"/>
    </location>
</feature>
<dbReference type="InterPro" id="IPR000515">
    <property type="entry name" value="MetI-like"/>
</dbReference>
<dbReference type="InterPro" id="IPR035906">
    <property type="entry name" value="MetI-like_sf"/>
</dbReference>
<feature type="transmembrane region" description="Helical" evidence="7">
    <location>
        <begin position="180"/>
        <end position="199"/>
    </location>
</feature>
<feature type="transmembrane region" description="Helical" evidence="7">
    <location>
        <begin position="104"/>
        <end position="125"/>
    </location>
</feature>